<accession>A0A8J8NNT1</accession>
<reference evidence="1" key="1">
    <citation type="submission" date="2019-06" db="EMBL/GenBank/DDBJ databases">
        <authorList>
            <person name="Zheng W."/>
        </authorList>
    </citation>
    <scope>NUCLEOTIDE SEQUENCE</scope>
    <source>
        <strain evidence="1">QDHG01</strain>
    </source>
</reference>
<dbReference type="EMBL" id="RRYP01011827">
    <property type="protein sequence ID" value="TNV77485.1"/>
    <property type="molecule type" value="Genomic_DNA"/>
</dbReference>
<dbReference type="AlphaFoldDB" id="A0A8J8NNT1"/>
<protein>
    <submittedName>
        <fullName evidence="1">Uncharacterized protein</fullName>
    </submittedName>
</protein>
<name>A0A8J8NNT1_HALGN</name>
<comment type="caution">
    <text evidence="1">The sequence shown here is derived from an EMBL/GenBank/DDBJ whole genome shotgun (WGS) entry which is preliminary data.</text>
</comment>
<proteinExistence type="predicted"/>
<evidence type="ECO:0000313" key="2">
    <source>
        <dbReference type="Proteomes" id="UP000785679"/>
    </source>
</evidence>
<keyword evidence="2" id="KW-1185">Reference proteome</keyword>
<evidence type="ECO:0000313" key="1">
    <source>
        <dbReference type="EMBL" id="TNV77485.1"/>
    </source>
</evidence>
<organism evidence="1 2">
    <name type="scientific">Halteria grandinella</name>
    <dbReference type="NCBI Taxonomy" id="5974"/>
    <lineage>
        <taxon>Eukaryota</taxon>
        <taxon>Sar</taxon>
        <taxon>Alveolata</taxon>
        <taxon>Ciliophora</taxon>
        <taxon>Intramacronucleata</taxon>
        <taxon>Spirotrichea</taxon>
        <taxon>Stichotrichia</taxon>
        <taxon>Sporadotrichida</taxon>
        <taxon>Halteriidae</taxon>
        <taxon>Halteria</taxon>
    </lineage>
</organism>
<sequence>MKYRAVSFSSGLLAQHILPATSNLSSPLQQDMRSIKSHPTSCNRHSSLSPFLPFLQTGQNMYFLPQLSSCCEPPFSIAWNFSFSKKIESLTSIVKWTLSTCLLICDLSP</sequence>
<gene>
    <name evidence="1" type="ORF">FGO68_gene17634</name>
</gene>
<dbReference type="Proteomes" id="UP000785679">
    <property type="component" value="Unassembled WGS sequence"/>
</dbReference>